<dbReference type="GO" id="GO:0004673">
    <property type="term" value="F:protein histidine kinase activity"/>
    <property type="evidence" value="ECO:0007669"/>
    <property type="project" value="UniProtKB-EC"/>
</dbReference>
<keyword evidence="8" id="KW-0902">Two-component regulatory system</keyword>
<dbReference type="PANTHER" id="PTHR43065">
    <property type="entry name" value="SENSOR HISTIDINE KINASE"/>
    <property type="match status" value="1"/>
</dbReference>
<accession>A0A518GD25</accession>
<dbReference type="InterPro" id="IPR000014">
    <property type="entry name" value="PAS"/>
</dbReference>
<evidence type="ECO:0000256" key="4">
    <source>
        <dbReference type="ARBA" id="ARBA00022679"/>
    </source>
</evidence>
<evidence type="ECO:0000256" key="2">
    <source>
        <dbReference type="ARBA" id="ARBA00012438"/>
    </source>
</evidence>
<dbReference type="RefSeq" id="WP_197355503.1">
    <property type="nucleotide sequence ID" value="NZ_CP036298.1"/>
</dbReference>
<comment type="catalytic activity">
    <reaction evidence="1">
        <text>ATP + protein L-histidine = ADP + protein N-phospho-L-histidine.</text>
        <dbReference type="EC" id="2.7.13.3"/>
    </reaction>
</comment>
<keyword evidence="5" id="KW-0547">Nucleotide-binding</keyword>
<dbReference type="PANTHER" id="PTHR43065:SF10">
    <property type="entry name" value="PEROXIDE STRESS-ACTIVATED HISTIDINE KINASE MAK3"/>
    <property type="match status" value="1"/>
</dbReference>
<sequence>MQSNAYPIRQNRLANLLIDASPIAMVMTDAQGTIVLVNRIAESWFGYLEDELVGRSLETLVPDDYRSAHVSQRACFMSQTRARPMAEGRRVQAKRKDGTLFPVQVTLHPLTIGADQMILANVTNLGANPDEEKRIQGEKLAGILEMTTGLTHETNNALQRARSCLDLLQMDLSHNPELMNLTDRIREALQDLHKNFEEVKNYAAPIKLKLSRRINLGQLCQTVFDELTESSNIQHSLSIKTDQSYGRLCIDVPRIGQALRAVLSNALAASPTGAKIEFSCQTSGASSGQSIEIIIRDYGPGFCENIANRLFEPFFTTKQRGTGLGLAVCRRVVEAHDGTITAENHPAGGVLVRITMPYEPCGG</sequence>
<keyword evidence="7" id="KW-0067">ATP-binding</keyword>
<dbReference type="CDD" id="cd00130">
    <property type="entry name" value="PAS"/>
    <property type="match status" value="1"/>
</dbReference>
<evidence type="ECO:0000259" key="10">
    <source>
        <dbReference type="PROSITE" id="PS50112"/>
    </source>
</evidence>
<name>A0A518GD25_9BACT</name>
<evidence type="ECO:0000256" key="5">
    <source>
        <dbReference type="ARBA" id="ARBA00022741"/>
    </source>
</evidence>
<dbReference type="NCBIfam" id="TIGR00229">
    <property type="entry name" value="sensory_box"/>
    <property type="match status" value="1"/>
</dbReference>
<evidence type="ECO:0000256" key="8">
    <source>
        <dbReference type="ARBA" id="ARBA00023012"/>
    </source>
</evidence>
<protein>
    <recommendedName>
        <fullName evidence="2">histidine kinase</fullName>
        <ecNumber evidence="2">2.7.13.3</ecNumber>
    </recommendedName>
</protein>
<dbReference type="EMBL" id="CP036298">
    <property type="protein sequence ID" value="QDV26467.1"/>
    <property type="molecule type" value="Genomic_DNA"/>
</dbReference>
<dbReference type="InterPro" id="IPR003594">
    <property type="entry name" value="HATPase_dom"/>
</dbReference>
<dbReference type="SUPFAM" id="SSF55785">
    <property type="entry name" value="PYP-like sensor domain (PAS domain)"/>
    <property type="match status" value="1"/>
</dbReference>
<dbReference type="InterPro" id="IPR035965">
    <property type="entry name" value="PAS-like_dom_sf"/>
</dbReference>
<evidence type="ECO:0000259" key="9">
    <source>
        <dbReference type="PROSITE" id="PS50109"/>
    </source>
</evidence>
<dbReference type="Gene3D" id="3.30.565.10">
    <property type="entry name" value="Histidine kinase-like ATPase, C-terminal domain"/>
    <property type="match status" value="1"/>
</dbReference>
<evidence type="ECO:0000313" key="11">
    <source>
        <dbReference type="EMBL" id="QDV26467.1"/>
    </source>
</evidence>
<evidence type="ECO:0000256" key="7">
    <source>
        <dbReference type="ARBA" id="ARBA00022840"/>
    </source>
</evidence>
<dbReference type="PRINTS" id="PR00344">
    <property type="entry name" value="BCTRLSENSOR"/>
</dbReference>
<dbReference type="SMART" id="SM00091">
    <property type="entry name" value="PAS"/>
    <property type="match status" value="1"/>
</dbReference>
<dbReference type="GO" id="GO:0006355">
    <property type="term" value="P:regulation of DNA-templated transcription"/>
    <property type="evidence" value="ECO:0007669"/>
    <property type="project" value="InterPro"/>
</dbReference>
<dbReference type="InterPro" id="IPR005467">
    <property type="entry name" value="His_kinase_dom"/>
</dbReference>
<dbReference type="Proteomes" id="UP000318017">
    <property type="component" value="Chromosome"/>
</dbReference>
<dbReference type="PROSITE" id="PS50109">
    <property type="entry name" value="HIS_KIN"/>
    <property type="match status" value="1"/>
</dbReference>
<dbReference type="Gene3D" id="3.30.450.20">
    <property type="entry name" value="PAS domain"/>
    <property type="match status" value="1"/>
</dbReference>
<dbReference type="SMART" id="SM00387">
    <property type="entry name" value="HATPase_c"/>
    <property type="match status" value="1"/>
</dbReference>
<dbReference type="AlphaFoldDB" id="A0A518GD25"/>
<proteinExistence type="predicted"/>
<dbReference type="KEGG" id="ahel:Q31a_48410"/>
<dbReference type="InterPro" id="IPR013767">
    <property type="entry name" value="PAS_fold"/>
</dbReference>
<dbReference type="GO" id="GO:0000160">
    <property type="term" value="P:phosphorelay signal transduction system"/>
    <property type="evidence" value="ECO:0007669"/>
    <property type="project" value="UniProtKB-KW"/>
</dbReference>
<dbReference type="PROSITE" id="PS50112">
    <property type="entry name" value="PAS"/>
    <property type="match status" value="1"/>
</dbReference>
<dbReference type="InterPro" id="IPR036890">
    <property type="entry name" value="HATPase_C_sf"/>
</dbReference>
<keyword evidence="4 11" id="KW-0808">Transferase</keyword>
<keyword evidence="6" id="KW-0418">Kinase</keyword>
<evidence type="ECO:0000313" key="12">
    <source>
        <dbReference type="Proteomes" id="UP000318017"/>
    </source>
</evidence>
<evidence type="ECO:0000256" key="3">
    <source>
        <dbReference type="ARBA" id="ARBA00022553"/>
    </source>
</evidence>
<feature type="domain" description="PAS" evidence="10">
    <location>
        <begin position="10"/>
        <end position="64"/>
    </location>
</feature>
<dbReference type="Pfam" id="PF00989">
    <property type="entry name" value="PAS"/>
    <property type="match status" value="1"/>
</dbReference>
<evidence type="ECO:0000256" key="6">
    <source>
        <dbReference type="ARBA" id="ARBA00022777"/>
    </source>
</evidence>
<dbReference type="Gene3D" id="1.10.287.130">
    <property type="match status" value="1"/>
</dbReference>
<dbReference type="InterPro" id="IPR004358">
    <property type="entry name" value="Sig_transdc_His_kin-like_C"/>
</dbReference>
<gene>
    <name evidence="11" type="primary">fixL_2</name>
    <name evidence="11" type="ORF">Q31a_48410</name>
</gene>
<keyword evidence="3" id="KW-0597">Phosphoprotein</keyword>
<organism evidence="11 12">
    <name type="scientific">Aureliella helgolandensis</name>
    <dbReference type="NCBI Taxonomy" id="2527968"/>
    <lineage>
        <taxon>Bacteria</taxon>
        <taxon>Pseudomonadati</taxon>
        <taxon>Planctomycetota</taxon>
        <taxon>Planctomycetia</taxon>
        <taxon>Pirellulales</taxon>
        <taxon>Pirellulaceae</taxon>
        <taxon>Aureliella</taxon>
    </lineage>
</organism>
<keyword evidence="12" id="KW-1185">Reference proteome</keyword>
<dbReference type="Pfam" id="PF02518">
    <property type="entry name" value="HATPase_c"/>
    <property type="match status" value="1"/>
</dbReference>
<dbReference type="EC" id="2.7.13.3" evidence="2"/>
<dbReference type="SUPFAM" id="SSF55874">
    <property type="entry name" value="ATPase domain of HSP90 chaperone/DNA topoisomerase II/histidine kinase"/>
    <property type="match status" value="1"/>
</dbReference>
<dbReference type="GO" id="GO:0005524">
    <property type="term" value="F:ATP binding"/>
    <property type="evidence" value="ECO:0007669"/>
    <property type="project" value="UniProtKB-KW"/>
</dbReference>
<feature type="domain" description="Histidine kinase" evidence="9">
    <location>
        <begin position="149"/>
        <end position="360"/>
    </location>
</feature>
<reference evidence="11 12" key="1">
    <citation type="submission" date="2019-02" db="EMBL/GenBank/DDBJ databases">
        <title>Deep-cultivation of Planctomycetes and their phenomic and genomic characterization uncovers novel biology.</title>
        <authorList>
            <person name="Wiegand S."/>
            <person name="Jogler M."/>
            <person name="Boedeker C."/>
            <person name="Pinto D."/>
            <person name="Vollmers J."/>
            <person name="Rivas-Marin E."/>
            <person name="Kohn T."/>
            <person name="Peeters S.H."/>
            <person name="Heuer A."/>
            <person name="Rast P."/>
            <person name="Oberbeckmann S."/>
            <person name="Bunk B."/>
            <person name="Jeske O."/>
            <person name="Meyerdierks A."/>
            <person name="Storesund J.E."/>
            <person name="Kallscheuer N."/>
            <person name="Luecker S."/>
            <person name="Lage O.M."/>
            <person name="Pohl T."/>
            <person name="Merkel B.J."/>
            <person name="Hornburger P."/>
            <person name="Mueller R.-W."/>
            <person name="Bruemmer F."/>
            <person name="Labrenz M."/>
            <person name="Spormann A.M."/>
            <person name="Op den Camp H."/>
            <person name="Overmann J."/>
            <person name="Amann R."/>
            <person name="Jetten M.S.M."/>
            <person name="Mascher T."/>
            <person name="Medema M.H."/>
            <person name="Devos D.P."/>
            <person name="Kaster A.-K."/>
            <person name="Ovreas L."/>
            <person name="Rohde M."/>
            <person name="Galperin M.Y."/>
            <person name="Jogler C."/>
        </authorList>
    </citation>
    <scope>NUCLEOTIDE SEQUENCE [LARGE SCALE GENOMIC DNA]</scope>
    <source>
        <strain evidence="11 12">Q31a</strain>
    </source>
</reference>
<evidence type="ECO:0000256" key="1">
    <source>
        <dbReference type="ARBA" id="ARBA00000085"/>
    </source>
</evidence>